<protein>
    <submittedName>
        <fullName evidence="3">Gvin1 protein</fullName>
    </submittedName>
</protein>
<evidence type="ECO:0000256" key="1">
    <source>
        <dbReference type="SAM" id="MobiDB-lite"/>
    </source>
</evidence>
<comment type="caution">
    <text evidence="3">The sequence shown here is derived from an EMBL/GenBank/DDBJ whole genome shotgun (WGS) entry which is preliminary data.</text>
</comment>
<dbReference type="Pfam" id="PF25683">
    <property type="entry name" value="URGCP_GTPase"/>
    <property type="match status" value="1"/>
</dbReference>
<dbReference type="Gene3D" id="3.40.50.300">
    <property type="entry name" value="P-loop containing nucleotide triphosphate hydrolases"/>
    <property type="match status" value="1"/>
</dbReference>
<dbReference type="GO" id="GO:0003924">
    <property type="term" value="F:GTPase activity"/>
    <property type="evidence" value="ECO:0007669"/>
    <property type="project" value="InterPro"/>
</dbReference>
<evidence type="ECO:0000313" key="3">
    <source>
        <dbReference type="EMBL" id="CAE7590560.1"/>
    </source>
</evidence>
<dbReference type="AlphaFoldDB" id="A0A812V077"/>
<reference evidence="3" key="1">
    <citation type="submission" date="2021-02" db="EMBL/GenBank/DDBJ databases">
        <authorList>
            <person name="Dougan E. K."/>
            <person name="Rhodes N."/>
            <person name="Thang M."/>
            <person name="Chan C."/>
        </authorList>
    </citation>
    <scope>NUCLEOTIDE SEQUENCE</scope>
</reference>
<dbReference type="InterPro" id="IPR004821">
    <property type="entry name" value="Cyt_trans-like"/>
</dbReference>
<dbReference type="InterPro" id="IPR014729">
    <property type="entry name" value="Rossmann-like_a/b/a_fold"/>
</dbReference>
<dbReference type="EMBL" id="CAJNDS010002768">
    <property type="protein sequence ID" value="CAE7590560.1"/>
    <property type="molecule type" value="Genomic_DNA"/>
</dbReference>
<name>A0A812V077_9DINO</name>
<dbReference type="PANTHER" id="PTHR38567">
    <property type="entry name" value="DUF4291 DOMAIN-CONTAINING PROTEIN"/>
    <property type="match status" value="1"/>
</dbReference>
<dbReference type="SUPFAM" id="SSF52540">
    <property type="entry name" value="P-loop containing nucleoside triphosphate hydrolases"/>
    <property type="match status" value="1"/>
</dbReference>
<dbReference type="GO" id="GO:0005525">
    <property type="term" value="F:GTP binding"/>
    <property type="evidence" value="ECO:0007669"/>
    <property type="project" value="InterPro"/>
</dbReference>
<evidence type="ECO:0000259" key="2">
    <source>
        <dbReference type="PROSITE" id="PS51717"/>
    </source>
</evidence>
<dbReference type="Pfam" id="PF14124">
    <property type="entry name" value="DUF4291"/>
    <property type="match status" value="1"/>
</dbReference>
<gene>
    <name evidence="3" type="primary">Gvin1</name>
    <name evidence="3" type="ORF">SNAT2548_LOCUS33628</name>
</gene>
<dbReference type="Pfam" id="PF01467">
    <property type="entry name" value="CTP_transf_like"/>
    <property type="match status" value="1"/>
</dbReference>
<keyword evidence="4" id="KW-1185">Reference proteome</keyword>
<proteinExistence type="predicted"/>
<dbReference type="PANTHER" id="PTHR38567:SF1">
    <property type="entry name" value="DUF4291 DOMAIN-CONTAINING PROTEIN"/>
    <property type="match status" value="1"/>
</dbReference>
<feature type="region of interest" description="Disordered" evidence="1">
    <location>
        <begin position="177"/>
        <end position="202"/>
    </location>
</feature>
<feature type="domain" description="VLIG-type G" evidence="2">
    <location>
        <begin position="492"/>
        <end position="676"/>
    </location>
</feature>
<dbReference type="InterPro" id="IPR027417">
    <property type="entry name" value="P-loop_NTPase"/>
</dbReference>
<sequence>MARKQAIVVFNGCFCPVHAGHIKAMEDAKRKIEAGGQFSVTAGYFAVAPDGYVRKKVQVLEPWMTAAARVDLCKAVAKDRGWAISAAEFEGWKTCGKAMVAEYHDPSTEVFSVREEAKKGGVARKGEGITSDLSSTSIRAELESRGRTVETVDDLIRRGLLGEAVGACLKEYFTASSSARDGSKDPDEVKGGGQPEGKGAKSFKGYAGQVDAVARSTVPSAPSLTEAKFREIRAIYDEQTITVYQAYNAGIADAAVAANSFRAPMEIGLFKPNRMTWIKPSAVWMAYRCGWTTMKDKNQARVVALHLSREGFESLLSEAQLSHSSAAEKCRDSPVVVQWDPEREMDPLACGQQVYTRPLKDVRSIQIGLRGAAAAKLLDPALVLEITDETARFRQAVAALEAGDAAQGLEQLNITLDTFWEEVAAISDLSNEMQGLGVRGPSDVPSPATLKHLFADWAWHLNCPVQLLFGSPLQCAGPFLVEVLKELGAEMGRELFVISVIGIQSSAKSTLMNFLFGCGFATSAGRCTRGLYCSLMECEERTLLILDTEGLMSLEAEGGGIFDAQLALMAMACSHLVIINHKGELSRQLQDLLEVCLFAMQHLKVCRIQPKLLFVLRDQHDRSFLDPECLSPSDDDIDTPGLLGRSDAQAEVTTRLCSLASLTRLPVMHGIIDQQP</sequence>
<dbReference type="Proteomes" id="UP000604046">
    <property type="component" value="Unassembled WGS sequence"/>
</dbReference>
<accession>A0A812V077</accession>
<evidence type="ECO:0000313" key="4">
    <source>
        <dbReference type="Proteomes" id="UP000604046"/>
    </source>
</evidence>
<dbReference type="InterPro" id="IPR030383">
    <property type="entry name" value="G_VLIG_dom"/>
</dbReference>
<organism evidence="3 4">
    <name type="scientific">Symbiodinium natans</name>
    <dbReference type="NCBI Taxonomy" id="878477"/>
    <lineage>
        <taxon>Eukaryota</taxon>
        <taxon>Sar</taxon>
        <taxon>Alveolata</taxon>
        <taxon>Dinophyceae</taxon>
        <taxon>Suessiales</taxon>
        <taxon>Symbiodiniaceae</taxon>
        <taxon>Symbiodinium</taxon>
    </lineage>
</organism>
<dbReference type="SUPFAM" id="SSF52374">
    <property type="entry name" value="Nucleotidylyl transferase"/>
    <property type="match status" value="1"/>
</dbReference>
<feature type="compositionally biased region" description="Basic and acidic residues" evidence="1">
    <location>
        <begin position="181"/>
        <end position="190"/>
    </location>
</feature>
<dbReference type="InterPro" id="IPR025633">
    <property type="entry name" value="DUF4291"/>
</dbReference>
<dbReference type="PROSITE" id="PS51717">
    <property type="entry name" value="G_VLIG"/>
    <property type="match status" value="1"/>
</dbReference>
<dbReference type="Gene3D" id="3.40.50.620">
    <property type="entry name" value="HUPs"/>
    <property type="match status" value="1"/>
</dbReference>
<dbReference type="OrthoDB" id="413653at2759"/>